<dbReference type="Gene3D" id="3.30.40.10">
    <property type="entry name" value="Zinc/RING finger domain, C3HC4 (zinc finger)"/>
    <property type="match status" value="1"/>
</dbReference>
<dbReference type="RefSeq" id="XP_007881644.1">
    <property type="nucleotide sequence ID" value="XM_007883453.1"/>
</dbReference>
<keyword evidence="1" id="KW-0863">Zinc-finger</keyword>
<dbReference type="PROSITE" id="PS50966">
    <property type="entry name" value="ZF_SWIM"/>
    <property type="match status" value="1"/>
</dbReference>
<dbReference type="HOGENOM" id="CLU_553338_0_0_1"/>
<dbReference type="KEGG" id="pfp:PFL1_05918"/>
<keyword evidence="1" id="KW-0479">Metal-binding</keyword>
<reference evidence="5 6" key="1">
    <citation type="journal article" date="2013" name="Plant Cell">
        <title>The transition from a phytopathogenic smut ancestor to an anamorphic biocontrol agent deciphered by comparative whole-genome analysis.</title>
        <authorList>
            <person name="Lefebvre F."/>
            <person name="Joly D.L."/>
            <person name="Labbe C."/>
            <person name="Teichmann B."/>
            <person name="Linning R."/>
            <person name="Belzile F."/>
            <person name="Bakkeren G."/>
            <person name="Belanger R.R."/>
        </authorList>
    </citation>
    <scope>NUCLEOTIDE SEQUENCE [LARGE SCALE GENOMIC DNA]</scope>
    <source>
        <strain evidence="5 6">PF-1</strain>
    </source>
</reference>
<evidence type="ECO:0000313" key="6">
    <source>
        <dbReference type="Proteomes" id="UP000053664"/>
    </source>
</evidence>
<accession>A0A061H1S5</accession>
<evidence type="ECO:0000259" key="4">
    <source>
        <dbReference type="PROSITE" id="PS50966"/>
    </source>
</evidence>
<dbReference type="InterPro" id="IPR007527">
    <property type="entry name" value="Znf_SWIM"/>
</dbReference>
<dbReference type="AlphaFoldDB" id="A0A061H1S5"/>
<feature type="compositionally biased region" description="Basic and acidic residues" evidence="2">
    <location>
        <begin position="147"/>
        <end position="157"/>
    </location>
</feature>
<dbReference type="EMBL" id="KE361644">
    <property type="protein sequence ID" value="EPQ26597.1"/>
    <property type="molecule type" value="Genomic_DNA"/>
</dbReference>
<feature type="domain" description="SWIM-type" evidence="4">
    <location>
        <begin position="260"/>
        <end position="293"/>
    </location>
</feature>
<feature type="region of interest" description="Disordered" evidence="2">
    <location>
        <begin position="124"/>
        <end position="157"/>
    </location>
</feature>
<dbReference type="PANTHER" id="PTHR21540">
    <property type="entry name" value="RING FINGER AND SWIM DOMAIN-CONTAINING PROTEIN 2"/>
    <property type="match status" value="1"/>
</dbReference>
<feature type="compositionally biased region" description="Polar residues" evidence="2">
    <location>
        <begin position="12"/>
        <end position="25"/>
    </location>
</feature>
<gene>
    <name evidence="5" type="ORF">PFL1_05918</name>
</gene>
<feature type="region of interest" description="Disordered" evidence="2">
    <location>
        <begin position="339"/>
        <end position="373"/>
    </location>
</feature>
<feature type="compositionally biased region" description="Basic and acidic residues" evidence="2">
    <location>
        <begin position="339"/>
        <end position="349"/>
    </location>
</feature>
<dbReference type="eggNOG" id="ENOG502RZA9">
    <property type="taxonomic scope" value="Eukaryota"/>
</dbReference>
<keyword evidence="1" id="KW-0862">Zinc</keyword>
<dbReference type="OrthoDB" id="2122982at2759"/>
<proteinExistence type="predicted"/>
<dbReference type="InterPro" id="IPR013083">
    <property type="entry name" value="Znf_RING/FYVE/PHD"/>
</dbReference>
<sequence>MSAALIAPLPEGTQSQSMAVPTTSAALDHGAPSELSVKVEDTETSVGVPDPGASVAHPIVLDEVTVTVTRPAQPAAKGRRKRAAAPAATADIAGHDEEAPARRSKRAKKEVNYKDLSLAALASTSASLPRQKKAASTTKRGSQIKPENMKAEDDARGVETAVKRKNTTKAKAKGITEVTVKVKAEAKRVDGKKQVQRKRKPVNPAIAEIENDPKLKHFPQDTKNRMIRVLSQRMFLINRFRAPGYLDEEFDILGSVGDVYKVTVSEQPRCSCMDYRIRKVVCKHLLFVYLKVLRLPRNSPVLLQRSLTDEQLFELFEAARPNPVEEGVQAPKQLRRAWEESVGLRKPGQDSDDEGEGSAQADKPEEPQGKRVLPVEGDSCPVCYEDLDADASDGLTFCATSCGRPLHDECFEQWCRSKGGLASGSVTCVWCRAPWAPLHAAAGPSSQPVINGYGIGLGSRGGVQGIDQERGVLNLAEAAGVSTVRDTSTYGRK</sequence>
<name>A0A061H1S5_9BASI</name>
<dbReference type="InterPro" id="IPR001841">
    <property type="entry name" value="Znf_RING"/>
</dbReference>
<dbReference type="SUPFAM" id="SSF57850">
    <property type="entry name" value="RING/U-box"/>
    <property type="match status" value="1"/>
</dbReference>
<dbReference type="GO" id="GO:0061630">
    <property type="term" value="F:ubiquitin protein ligase activity"/>
    <property type="evidence" value="ECO:0007669"/>
    <property type="project" value="InterPro"/>
</dbReference>
<evidence type="ECO:0000313" key="5">
    <source>
        <dbReference type="EMBL" id="EPQ26597.1"/>
    </source>
</evidence>
<dbReference type="PANTHER" id="PTHR21540:SF0">
    <property type="entry name" value="PHD FAMILY PROTEIN"/>
    <property type="match status" value="1"/>
</dbReference>
<dbReference type="PROSITE" id="PS50089">
    <property type="entry name" value="ZF_RING_2"/>
    <property type="match status" value="1"/>
</dbReference>
<organism evidence="5 6">
    <name type="scientific">Pseudozyma flocculosa PF-1</name>
    <dbReference type="NCBI Taxonomy" id="1277687"/>
    <lineage>
        <taxon>Eukaryota</taxon>
        <taxon>Fungi</taxon>
        <taxon>Dikarya</taxon>
        <taxon>Basidiomycota</taxon>
        <taxon>Ustilaginomycotina</taxon>
        <taxon>Ustilaginomycetes</taxon>
        <taxon>Ustilaginales</taxon>
        <taxon>Ustilaginaceae</taxon>
        <taxon>Pseudozyma</taxon>
    </lineage>
</organism>
<evidence type="ECO:0000256" key="2">
    <source>
        <dbReference type="SAM" id="MobiDB-lite"/>
    </source>
</evidence>
<feature type="region of interest" description="Disordered" evidence="2">
    <location>
        <begin position="1"/>
        <end position="54"/>
    </location>
</feature>
<feature type="domain" description="RING-type" evidence="3">
    <location>
        <begin position="380"/>
        <end position="432"/>
    </location>
</feature>
<protein>
    <submittedName>
        <fullName evidence="5">Uncharacterized protein</fullName>
    </submittedName>
</protein>
<evidence type="ECO:0000256" key="1">
    <source>
        <dbReference type="PROSITE-ProRule" id="PRU00175"/>
    </source>
</evidence>
<feature type="region of interest" description="Disordered" evidence="2">
    <location>
        <begin position="71"/>
        <end position="110"/>
    </location>
</feature>
<dbReference type="GO" id="GO:0008270">
    <property type="term" value="F:zinc ion binding"/>
    <property type="evidence" value="ECO:0007669"/>
    <property type="project" value="UniProtKB-KW"/>
</dbReference>
<dbReference type="InterPro" id="IPR039903">
    <property type="entry name" value="Zswim2"/>
</dbReference>
<evidence type="ECO:0000259" key="3">
    <source>
        <dbReference type="PROSITE" id="PS50089"/>
    </source>
</evidence>
<dbReference type="Pfam" id="PF04434">
    <property type="entry name" value="SWIM"/>
    <property type="match status" value="1"/>
</dbReference>
<dbReference type="GeneID" id="19320000"/>
<dbReference type="Proteomes" id="UP000053664">
    <property type="component" value="Unassembled WGS sequence"/>
</dbReference>